<dbReference type="Pfam" id="PF10544">
    <property type="entry name" value="T5orf172"/>
    <property type="match status" value="1"/>
</dbReference>
<feature type="region of interest" description="Disordered" evidence="1">
    <location>
        <begin position="1"/>
        <end position="31"/>
    </location>
</feature>
<dbReference type="AlphaFoldDB" id="A0A6A6DXF1"/>
<organism evidence="3 4">
    <name type="scientific">Zopfia rhizophila CBS 207.26</name>
    <dbReference type="NCBI Taxonomy" id="1314779"/>
    <lineage>
        <taxon>Eukaryota</taxon>
        <taxon>Fungi</taxon>
        <taxon>Dikarya</taxon>
        <taxon>Ascomycota</taxon>
        <taxon>Pezizomycotina</taxon>
        <taxon>Dothideomycetes</taxon>
        <taxon>Dothideomycetes incertae sedis</taxon>
        <taxon>Zopfiaceae</taxon>
        <taxon>Zopfia</taxon>
    </lineage>
</organism>
<dbReference type="SMART" id="SM00974">
    <property type="entry name" value="T5orf172"/>
    <property type="match status" value="1"/>
</dbReference>
<feature type="compositionally biased region" description="Polar residues" evidence="1">
    <location>
        <begin position="18"/>
        <end position="29"/>
    </location>
</feature>
<evidence type="ECO:0000313" key="3">
    <source>
        <dbReference type="EMBL" id="KAF2183703.1"/>
    </source>
</evidence>
<dbReference type="OrthoDB" id="2417614at2759"/>
<proteinExistence type="predicted"/>
<protein>
    <submittedName>
        <fullName evidence="3">DUF1766-domain-containing protein</fullName>
    </submittedName>
</protein>
<name>A0A6A6DXF1_9PEZI</name>
<reference evidence="3" key="1">
    <citation type="journal article" date="2020" name="Stud. Mycol.">
        <title>101 Dothideomycetes genomes: a test case for predicting lifestyles and emergence of pathogens.</title>
        <authorList>
            <person name="Haridas S."/>
            <person name="Albert R."/>
            <person name="Binder M."/>
            <person name="Bloem J."/>
            <person name="Labutti K."/>
            <person name="Salamov A."/>
            <person name="Andreopoulos B."/>
            <person name="Baker S."/>
            <person name="Barry K."/>
            <person name="Bills G."/>
            <person name="Bluhm B."/>
            <person name="Cannon C."/>
            <person name="Castanera R."/>
            <person name="Culley D."/>
            <person name="Daum C."/>
            <person name="Ezra D."/>
            <person name="Gonzalez J."/>
            <person name="Henrissat B."/>
            <person name="Kuo A."/>
            <person name="Liang C."/>
            <person name="Lipzen A."/>
            <person name="Lutzoni F."/>
            <person name="Magnuson J."/>
            <person name="Mondo S."/>
            <person name="Nolan M."/>
            <person name="Ohm R."/>
            <person name="Pangilinan J."/>
            <person name="Park H.-J."/>
            <person name="Ramirez L."/>
            <person name="Alfaro M."/>
            <person name="Sun H."/>
            <person name="Tritt A."/>
            <person name="Yoshinaga Y."/>
            <person name="Zwiers L.-H."/>
            <person name="Turgeon B."/>
            <person name="Goodwin S."/>
            <person name="Spatafora J."/>
            <person name="Crous P."/>
            <person name="Grigoriev I."/>
        </authorList>
    </citation>
    <scope>NUCLEOTIDE SEQUENCE</scope>
    <source>
        <strain evidence="3">CBS 207.26</strain>
    </source>
</reference>
<evidence type="ECO:0000313" key="4">
    <source>
        <dbReference type="Proteomes" id="UP000800200"/>
    </source>
</evidence>
<keyword evidence="4" id="KW-1185">Reference proteome</keyword>
<evidence type="ECO:0000256" key="1">
    <source>
        <dbReference type="SAM" id="MobiDB-lite"/>
    </source>
</evidence>
<dbReference type="EMBL" id="ML994641">
    <property type="protein sequence ID" value="KAF2183703.1"/>
    <property type="molecule type" value="Genomic_DNA"/>
</dbReference>
<feature type="domain" description="Bacteriophage T5 Orf172 DNA-binding" evidence="2">
    <location>
        <begin position="186"/>
        <end position="275"/>
    </location>
</feature>
<accession>A0A6A6DXF1</accession>
<evidence type="ECO:0000259" key="2">
    <source>
        <dbReference type="SMART" id="SM00974"/>
    </source>
</evidence>
<dbReference type="InterPro" id="IPR053006">
    <property type="entry name" value="Meiosis_regulatory"/>
</dbReference>
<dbReference type="Proteomes" id="UP000800200">
    <property type="component" value="Unassembled WGS sequence"/>
</dbReference>
<dbReference type="PANTHER" id="PTHR28094:SF1">
    <property type="entry name" value="MEIOTICALLY UP-REGULATED GENE 113 PROTEIN"/>
    <property type="match status" value="1"/>
</dbReference>
<dbReference type="InterPro" id="IPR018306">
    <property type="entry name" value="Phage_T5_Orf172_DNA-bd"/>
</dbReference>
<sequence>MTTLHRCFNNKGPEKSEGSASSYHTAESLTQDEKESWRLARKQLMEKGFTPAFIEQHLASIFTIMADIVDSDLADPVEDVDVNEHFGLKTANIPHEMGLIAIDNASTRSGNATESMSDNGLPIQQYLSGLSVLGYEASGGSHFLPLLKRNRPLTLSQIRGALLAATMKPILSHRRISGSIYLLRIHDGFEYVKIGMTYRNPLQRREEWKRQCPTIREYAQGYEYQTVPFPFRLEELIFTELRDKRARLYCIGCNIIHQEWFEASLEHVKRVIQKWTDWIEQNPYERESENTDAIWKLKSTIDYSKLFSISQPLENL</sequence>
<dbReference type="PANTHER" id="PTHR28094">
    <property type="entry name" value="MEIOTICALLY UP-REGULATED GENE 113 PROTEIN"/>
    <property type="match status" value="1"/>
</dbReference>
<gene>
    <name evidence="3" type="ORF">K469DRAFT_206476</name>
</gene>